<accession>A0A2U1KDX7</accession>
<comment type="caution">
    <text evidence="3">The sequence shown here is derived from an EMBL/GenBank/DDBJ whole genome shotgun (WGS) entry which is preliminary data.</text>
</comment>
<dbReference type="OrthoDB" id="2272416at2759"/>
<organism evidence="3 4">
    <name type="scientific">Artemisia annua</name>
    <name type="common">Sweet wormwood</name>
    <dbReference type="NCBI Taxonomy" id="35608"/>
    <lineage>
        <taxon>Eukaryota</taxon>
        <taxon>Viridiplantae</taxon>
        <taxon>Streptophyta</taxon>
        <taxon>Embryophyta</taxon>
        <taxon>Tracheophyta</taxon>
        <taxon>Spermatophyta</taxon>
        <taxon>Magnoliopsida</taxon>
        <taxon>eudicotyledons</taxon>
        <taxon>Gunneridae</taxon>
        <taxon>Pentapetalae</taxon>
        <taxon>asterids</taxon>
        <taxon>campanulids</taxon>
        <taxon>Asterales</taxon>
        <taxon>Asteraceae</taxon>
        <taxon>Asteroideae</taxon>
        <taxon>Anthemideae</taxon>
        <taxon>Artemisiinae</taxon>
        <taxon>Artemisia</taxon>
    </lineage>
</organism>
<dbReference type="EMBL" id="PKPP01020963">
    <property type="protein sequence ID" value="PWA34984.1"/>
    <property type="molecule type" value="Genomic_DNA"/>
</dbReference>
<keyword evidence="4" id="KW-1185">Reference proteome</keyword>
<keyword evidence="3" id="KW-0548">Nucleotidyltransferase</keyword>
<dbReference type="Pfam" id="PF03732">
    <property type="entry name" value="Retrotrans_gag"/>
    <property type="match status" value="1"/>
</dbReference>
<dbReference type="AlphaFoldDB" id="A0A2U1KDX7"/>
<feature type="domain" description="Retrotransposon gag" evidence="2">
    <location>
        <begin position="19"/>
        <end position="114"/>
    </location>
</feature>
<evidence type="ECO:0000256" key="1">
    <source>
        <dbReference type="SAM" id="MobiDB-lite"/>
    </source>
</evidence>
<keyword evidence="3" id="KW-0695">RNA-directed DNA polymerase</keyword>
<dbReference type="GO" id="GO:0003964">
    <property type="term" value="F:RNA-directed DNA polymerase activity"/>
    <property type="evidence" value="ECO:0007669"/>
    <property type="project" value="UniProtKB-KW"/>
</dbReference>
<dbReference type="STRING" id="35608.A0A2U1KDX7"/>
<reference evidence="3 4" key="1">
    <citation type="journal article" date="2018" name="Mol. Plant">
        <title>The genome of Artemisia annua provides insight into the evolution of Asteraceae family and artemisinin biosynthesis.</title>
        <authorList>
            <person name="Shen Q."/>
            <person name="Zhang L."/>
            <person name="Liao Z."/>
            <person name="Wang S."/>
            <person name="Yan T."/>
            <person name="Shi P."/>
            <person name="Liu M."/>
            <person name="Fu X."/>
            <person name="Pan Q."/>
            <person name="Wang Y."/>
            <person name="Lv Z."/>
            <person name="Lu X."/>
            <person name="Zhang F."/>
            <person name="Jiang W."/>
            <person name="Ma Y."/>
            <person name="Chen M."/>
            <person name="Hao X."/>
            <person name="Li L."/>
            <person name="Tang Y."/>
            <person name="Lv G."/>
            <person name="Zhou Y."/>
            <person name="Sun X."/>
            <person name="Brodelius P.E."/>
            <person name="Rose J.K.C."/>
            <person name="Tang K."/>
        </authorList>
    </citation>
    <scope>NUCLEOTIDE SEQUENCE [LARGE SCALE GENOMIC DNA]</scope>
    <source>
        <strain evidence="4">cv. Huhao1</strain>
        <tissue evidence="3">Leaf</tissue>
    </source>
</reference>
<dbReference type="Proteomes" id="UP000245207">
    <property type="component" value="Unassembled WGS sequence"/>
</dbReference>
<keyword evidence="3" id="KW-0808">Transferase</keyword>
<name>A0A2U1KDX7_ARTAN</name>
<proteinExistence type="predicted"/>
<dbReference type="InterPro" id="IPR005162">
    <property type="entry name" value="Retrotrans_gag_dom"/>
</dbReference>
<protein>
    <submittedName>
        <fullName evidence="3">Reverse transcriptase domain-containing protein</fullName>
    </submittedName>
</protein>
<evidence type="ECO:0000259" key="2">
    <source>
        <dbReference type="Pfam" id="PF03732"/>
    </source>
</evidence>
<gene>
    <name evidence="3" type="ORF">CTI12_AA613930</name>
</gene>
<sequence length="276" mass="31797">MDQTFDSGVFTEAQRVSYAIRMLEGSALQWWNSVSRTLSANARASLTWEAFSNKIKTKYCSRGAIQRIERDFLNLKKGNMNIDQYNTAFTEKLQFANKLCPDEESKVARYVEGLPYEYRTSVWSKTTLEAAMEERNSLKMTLPLRIRSWEKLERRGNQRGTHDLQRCSKGIQTTRSTTTTMRKRNVLSVTRGIPESALWRQEDFFVVERRDICKEMGHINTNCPNKKVGSTGGTNTRKDDVPRPKARAFHMTAEEEKVDNESGEANETYAMYATRA</sequence>
<evidence type="ECO:0000313" key="4">
    <source>
        <dbReference type="Proteomes" id="UP000245207"/>
    </source>
</evidence>
<feature type="region of interest" description="Disordered" evidence="1">
    <location>
        <begin position="224"/>
        <end position="243"/>
    </location>
</feature>
<feature type="region of interest" description="Disordered" evidence="1">
    <location>
        <begin position="249"/>
        <end position="276"/>
    </location>
</feature>
<evidence type="ECO:0000313" key="3">
    <source>
        <dbReference type="EMBL" id="PWA34984.1"/>
    </source>
</evidence>